<dbReference type="InterPro" id="IPR058245">
    <property type="entry name" value="NreC/VraR/RcsB-like_REC"/>
</dbReference>
<feature type="domain" description="Response regulatory" evidence="7">
    <location>
        <begin position="6"/>
        <end position="122"/>
    </location>
</feature>
<dbReference type="Gene3D" id="3.40.50.2300">
    <property type="match status" value="1"/>
</dbReference>
<evidence type="ECO:0000313" key="8">
    <source>
        <dbReference type="EMBL" id="MBF6057907.1"/>
    </source>
</evidence>
<keyword evidence="9" id="KW-1185">Reference proteome</keyword>
<dbReference type="Pfam" id="PF00072">
    <property type="entry name" value="Response_reg"/>
    <property type="match status" value="1"/>
</dbReference>
<dbReference type="RefSeq" id="WP_185978050.1">
    <property type="nucleotide sequence ID" value="NZ_JACBGI020000008.1"/>
</dbReference>
<dbReference type="InterPro" id="IPR016032">
    <property type="entry name" value="Sig_transdc_resp-reg_C-effctor"/>
</dbReference>
<dbReference type="PANTHER" id="PTHR43214:SF41">
    <property type="entry name" value="NITRATE_NITRITE RESPONSE REGULATOR PROTEIN NARP"/>
    <property type="match status" value="1"/>
</dbReference>
<dbReference type="InterPro" id="IPR011006">
    <property type="entry name" value="CheY-like_superfamily"/>
</dbReference>
<organism evidence="8 9">
    <name type="scientific">Thiomicrorhabdus heinhorstiae</name>
    <dbReference type="NCBI Taxonomy" id="2748010"/>
    <lineage>
        <taxon>Bacteria</taxon>
        <taxon>Pseudomonadati</taxon>
        <taxon>Pseudomonadota</taxon>
        <taxon>Gammaproteobacteria</taxon>
        <taxon>Thiotrichales</taxon>
        <taxon>Piscirickettsiaceae</taxon>
        <taxon>Thiomicrorhabdus</taxon>
    </lineage>
</organism>
<evidence type="ECO:0000259" key="6">
    <source>
        <dbReference type="PROSITE" id="PS50043"/>
    </source>
</evidence>
<dbReference type="PANTHER" id="PTHR43214">
    <property type="entry name" value="TWO-COMPONENT RESPONSE REGULATOR"/>
    <property type="match status" value="1"/>
</dbReference>
<accession>A0ABS0BVR5</accession>
<evidence type="ECO:0000256" key="4">
    <source>
        <dbReference type="ARBA" id="ARBA00023163"/>
    </source>
</evidence>
<feature type="modified residue" description="4-aspartylphosphate" evidence="5">
    <location>
        <position position="57"/>
    </location>
</feature>
<dbReference type="EMBL" id="JACBGI020000008">
    <property type="protein sequence ID" value="MBF6057907.1"/>
    <property type="molecule type" value="Genomic_DNA"/>
</dbReference>
<name>A0ABS0BVR5_9GAMM</name>
<dbReference type="CDD" id="cd06170">
    <property type="entry name" value="LuxR_C_like"/>
    <property type="match status" value="1"/>
</dbReference>
<evidence type="ECO:0000259" key="7">
    <source>
        <dbReference type="PROSITE" id="PS50110"/>
    </source>
</evidence>
<dbReference type="PROSITE" id="PS00622">
    <property type="entry name" value="HTH_LUXR_1"/>
    <property type="match status" value="1"/>
</dbReference>
<dbReference type="SMART" id="SM00421">
    <property type="entry name" value="HTH_LUXR"/>
    <property type="match status" value="1"/>
</dbReference>
<dbReference type="PROSITE" id="PS50110">
    <property type="entry name" value="RESPONSE_REGULATORY"/>
    <property type="match status" value="1"/>
</dbReference>
<dbReference type="SUPFAM" id="SSF46894">
    <property type="entry name" value="C-terminal effector domain of the bipartite response regulators"/>
    <property type="match status" value="1"/>
</dbReference>
<dbReference type="PROSITE" id="PS50043">
    <property type="entry name" value="HTH_LUXR_2"/>
    <property type="match status" value="1"/>
</dbReference>
<feature type="domain" description="HTH luxR-type" evidence="6">
    <location>
        <begin position="140"/>
        <end position="205"/>
    </location>
</feature>
<evidence type="ECO:0000256" key="5">
    <source>
        <dbReference type="PROSITE-ProRule" id="PRU00169"/>
    </source>
</evidence>
<dbReference type="PRINTS" id="PR00038">
    <property type="entry name" value="HTHLUXR"/>
</dbReference>
<gene>
    <name evidence="8" type="ORF">H8792_006085</name>
</gene>
<keyword evidence="1 5" id="KW-0597">Phosphoprotein</keyword>
<keyword evidence="2" id="KW-0805">Transcription regulation</keyword>
<dbReference type="SUPFAM" id="SSF52172">
    <property type="entry name" value="CheY-like"/>
    <property type="match status" value="1"/>
</dbReference>
<evidence type="ECO:0000256" key="3">
    <source>
        <dbReference type="ARBA" id="ARBA00023125"/>
    </source>
</evidence>
<dbReference type="Pfam" id="PF00196">
    <property type="entry name" value="GerE"/>
    <property type="match status" value="1"/>
</dbReference>
<sequence length="215" mass="23320">MTDKISIVLAEEQALVRAGIKAVLENDANIEIVGEAVDGIECLELIRAYKPKMVLLDLSLPRLTGIGVISHIHKRYADTKVFVLSDANMGSVWQEAFELGINGSAMKSISVDGLLAAVHQVAAGDDYIDPAVQAIIDSADLENKKVLSIREKQVVKLVAEGYKTKAIAELLEISDRTVSKHRENLMTKMGATSTAELTNYANQSGLTKVELSEIE</sequence>
<dbReference type="InterPro" id="IPR001789">
    <property type="entry name" value="Sig_transdc_resp-reg_receiver"/>
</dbReference>
<dbReference type="InterPro" id="IPR000792">
    <property type="entry name" value="Tscrpt_reg_LuxR_C"/>
</dbReference>
<evidence type="ECO:0000313" key="9">
    <source>
        <dbReference type="Proteomes" id="UP001193680"/>
    </source>
</evidence>
<dbReference type="CDD" id="cd17535">
    <property type="entry name" value="REC_NarL-like"/>
    <property type="match status" value="1"/>
</dbReference>
<comment type="caution">
    <text evidence="8">The sequence shown here is derived from an EMBL/GenBank/DDBJ whole genome shotgun (WGS) entry which is preliminary data.</text>
</comment>
<evidence type="ECO:0000256" key="2">
    <source>
        <dbReference type="ARBA" id="ARBA00023015"/>
    </source>
</evidence>
<keyword evidence="3" id="KW-0238">DNA-binding</keyword>
<evidence type="ECO:0000256" key="1">
    <source>
        <dbReference type="ARBA" id="ARBA00022553"/>
    </source>
</evidence>
<keyword evidence="4" id="KW-0804">Transcription</keyword>
<proteinExistence type="predicted"/>
<dbReference type="InterPro" id="IPR039420">
    <property type="entry name" value="WalR-like"/>
</dbReference>
<dbReference type="SMART" id="SM00448">
    <property type="entry name" value="REC"/>
    <property type="match status" value="1"/>
</dbReference>
<dbReference type="Proteomes" id="UP001193680">
    <property type="component" value="Unassembled WGS sequence"/>
</dbReference>
<reference evidence="8 9" key="1">
    <citation type="submission" date="2020-11" db="EMBL/GenBank/DDBJ databases">
        <title>Sulfur oxidizing isolate from Hospital Hole Sinkhole.</title>
        <authorList>
            <person name="Scott K.M."/>
        </authorList>
    </citation>
    <scope>NUCLEOTIDE SEQUENCE [LARGE SCALE GENOMIC DNA]</scope>
    <source>
        <strain evidence="8 9">HH1</strain>
    </source>
</reference>
<protein>
    <submittedName>
        <fullName evidence="8">Response regulator transcription factor</fullName>
    </submittedName>
</protein>